<dbReference type="AlphaFoldDB" id="A0A2J6SRB0"/>
<name>A0A2J6SRB0_9HELO</name>
<gene>
    <name evidence="1" type="ORF">K444DRAFT_172885</name>
</gene>
<protein>
    <submittedName>
        <fullName evidence="1">Uncharacterized protein</fullName>
    </submittedName>
</protein>
<dbReference type="GeneID" id="36578834"/>
<evidence type="ECO:0000313" key="1">
    <source>
        <dbReference type="EMBL" id="PMD53318.1"/>
    </source>
</evidence>
<keyword evidence="2" id="KW-1185">Reference proteome</keyword>
<organism evidence="1 2">
    <name type="scientific">Hyaloscypha bicolor E</name>
    <dbReference type="NCBI Taxonomy" id="1095630"/>
    <lineage>
        <taxon>Eukaryota</taxon>
        <taxon>Fungi</taxon>
        <taxon>Dikarya</taxon>
        <taxon>Ascomycota</taxon>
        <taxon>Pezizomycotina</taxon>
        <taxon>Leotiomycetes</taxon>
        <taxon>Helotiales</taxon>
        <taxon>Hyaloscyphaceae</taxon>
        <taxon>Hyaloscypha</taxon>
        <taxon>Hyaloscypha bicolor</taxon>
    </lineage>
</organism>
<proteinExistence type="predicted"/>
<reference evidence="1 2" key="1">
    <citation type="submission" date="2016-04" db="EMBL/GenBank/DDBJ databases">
        <title>A degradative enzymes factory behind the ericoid mycorrhizal symbiosis.</title>
        <authorList>
            <consortium name="DOE Joint Genome Institute"/>
            <person name="Martino E."/>
            <person name="Morin E."/>
            <person name="Grelet G."/>
            <person name="Kuo A."/>
            <person name="Kohler A."/>
            <person name="Daghino S."/>
            <person name="Barry K."/>
            <person name="Choi C."/>
            <person name="Cichocki N."/>
            <person name="Clum A."/>
            <person name="Copeland A."/>
            <person name="Hainaut M."/>
            <person name="Haridas S."/>
            <person name="Labutti K."/>
            <person name="Lindquist E."/>
            <person name="Lipzen A."/>
            <person name="Khouja H.-R."/>
            <person name="Murat C."/>
            <person name="Ohm R."/>
            <person name="Olson A."/>
            <person name="Spatafora J."/>
            <person name="Veneault-Fourrey C."/>
            <person name="Henrissat B."/>
            <person name="Grigoriev I."/>
            <person name="Martin F."/>
            <person name="Perotto S."/>
        </authorList>
    </citation>
    <scope>NUCLEOTIDE SEQUENCE [LARGE SCALE GENOMIC DNA]</scope>
    <source>
        <strain evidence="1 2">E</strain>
    </source>
</reference>
<dbReference type="RefSeq" id="XP_024730222.1">
    <property type="nucleotide sequence ID" value="XM_024870752.1"/>
</dbReference>
<dbReference type="EMBL" id="KZ613887">
    <property type="protein sequence ID" value="PMD53318.1"/>
    <property type="molecule type" value="Genomic_DNA"/>
</dbReference>
<dbReference type="InParanoid" id="A0A2J6SRB0"/>
<accession>A0A2J6SRB0</accession>
<evidence type="ECO:0000313" key="2">
    <source>
        <dbReference type="Proteomes" id="UP000235371"/>
    </source>
</evidence>
<sequence length="105" mass="11549">MMPENRRGTQSFSHLQHATTLSKNILTISNWLISRRRSRHRRYRLVIASNIPAQVVSSKASTAVNFCPSAFSLHAAKQSLEPFLSTWSAASKNSPTSAPSAVSPI</sequence>
<dbReference type="Proteomes" id="UP000235371">
    <property type="component" value="Unassembled WGS sequence"/>
</dbReference>